<dbReference type="Proteomes" id="UP001172155">
    <property type="component" value="Unassembled WGS sequence"/>
</dbReference>
<evidence type="ECO:0000313" key="2">
    <source>
        <dbReference type="Proteomes" id="UP001172155"/>
    </source>
</evidence>
<protein>
    <submittedName>
        <fullName evidence="1">Uncharacterized protein</fullName>
    </submittedName>
</protein>
<name>A0AA40K2K8_9PEZI</name>
<reference evidence="1" key="1">
    <citation type="submission" date="2023-06" db="EMBL/GenBank/DDBJ databases">
        <title>Genome-scale phylogeny and comparative genomics of the fungal order Sordariales.</title>
        <authorList>
            <consortium name="Lawrence Berkeley National Laboratory"/>
            <person name="Hensen N."/>
            <person name="Bonometti L."/>
            <person name="Westerberg I."/>
            <person name="Brannstrom I.O."/>
            <person name="Guillou S."/>
            <person name="Cros-Aarteil S."/>
            <person name="Calhoun S."/>
            <person name="Haridas S."/>
            <person name="Kuo A."/>
            <person name="Mondo S."/>
            <person name="Pangilinan J."/>
            <person name="Riley R."/>
            <person name="LaButti K."/>
            <person name="Andreopoulos B."/>
            <person name="Lipzen A."/>
            <person name="Chen C."/>
            <person name="Yanf M."/>
            <person name="Daum C."/>
            <person name="Ng V."/>
            <person name="Clum A."/>
            <person name="Steindorff A."/>
            <person name="Ohm R."/>
            <person name="Martin F."/>
            <person name="Silar P."/>
            <person name="Natvig D."/>
            <person name="Lalanne C."/>
            <person name="Gautier V."/>
            <person name="Ament-velasquez S.L."/>
            <person name="Kruys A."/>
            <person name="Hutchinson M.I."/>
            <person name="Powell A.J."/>
            <person name="Barry K."/>
            <person name="Miller A.N."/>
            <person name="Grigoriev I.V."/>
            <person name="Debuchy R."/>
            <person name="Gladieux P."/>
            <person name="Thoren M.H."/>
            <person name="Johannesson H."/>
        </authorList>
    </citation>
    <scope>NUCLEOTIDE SEQUENCE</scope>
    <source>
        <strain evidence="1">SMH3187-1</strain>
    </source>
</reference>
<evidence type="ECO:0000313" key="1">
    <source>
        <dbReference type="EMBL" id="KAK0743357.1"/>
    </source>
</evidence>
<accession>A0AA40K2K8</accession>
<dbReference type="EMBL" id="JAUKUD010000005">
    <property type="protein sequence ID" value="KAK0743357.1"/>
    <property type="molecule type" value="Genomic_DNA"/>
</dbReference>
<comment type="caution">
    <text evidence="1">The sequence shown here is derived from an EMBL/GenBank/DDBJ whole genome shotgun (WGS) entry which is preliminary data.</text>
</comment>
<keyword evidence="2" id="KW-1185">Reference proteome</keyword>
<organism evidence="1 2">
    <name type="scientific">Schizothecium vesticola</name>
    <dbReference type="NCBI Taxonomy" id="314040"/>
    <lineage>
        <taxon>Eukaryota</taxon>
        <taxon>Fungi</taxon>
        <taxon>Dikarya</taxon>
        <taxon>Ascomycota</taxon>
        <taxon>Pezizomycotina</taxon>
        <taxon>Sordariomycetes</taxon>
        <taxon>Sordariomycetidae</taxon>
        <taxon>Sordariales</taxon>
        <taxon>Schizotheciaceae</taxon>
        <taxon>Schizothecium</taxon>
    </lineage>
</organism>
<gene>
    <name evidence="1" type="ORF">B0T18DRAFT_182779</name>
</gene>
<sequence>MSSSQSTLDLLAQSPRAQAMVTAGYTPDLAAFVKEFYDAWACPTSPEELERLLERSMNRPPPKVNDTIFGGQCIPLRLWNTECIRPTDFIKNSEGFAELSSVLISPEYKHASYIFADTLVGLGREFVPVKVRPSRNPKGGKLFEPIGIATLFMRFAEGTEFHDIGPFYTNFLVLNEWSAEKGVYAIFGKPDIERIFGPANLF</sequence>
<dbReference type="AlphaFoldDB" id="A0AA40K2K8"/>
<proteinExistence type="predicted"/>